<reference evidence="2 3" key="1">
    <citation type="submission" date="2016-08" db="EMBL/GenBank/DDBJ databases">
        <title>Characterization and recognition of Brachyspira hampsonii sp. nov., a novel intestinal spirochete that is pathogenic to pigs.</title>
        <authorList>
            <person name="Mirajkar N."/>
            <person name="La T."/>
            <person name="Phillips N."/>
            <person name="Hampson D."/>
            <person name="Gebhart C."/>
        </authorList>
    </citation>
    <scope>NUCLEOTIDE SEQUENCE [LARGE SCALE GENOMIC DNA]</scope>
    <source>
        <strain evidence="2 3">P280/1</strain>
    </source>
</reference>
<dbReference type="AlphaFoldDB" id="A0A1E5NEK7"/>
<protein>
    <submittedName>
        <fullName evidence="2">Group 1 glycosyl transferase</fullName>
    </submittedName>
</protein>
<comment type="caution">
    <text evidence="2">The sequence shown here is derived from an EMBL/GenBank/DDBJ whole genome shotgun (WGS) entry which is preliminary data.</text>
</comment>
<evidence type="ECO:0000313" key="3">
    <source>
        <dbReference type="Proteomes" id="UP000095247"/>
    </source>
</evidence>
<organism evidence="2 3">
    <name type="scientific">Brachyspira hampsonii</name>
    <dbReference type="NCBI Taxonomy" id="1287055"/>
    <lineage>
        <taxon>Bacteria</taxon>
        <taxon>Pseudomonadati</taxon>
        <taxon>Spirochaetota</taxon>
        <taxon>Spirochaetia</taxon>
        <taxon>Brachyspirales</taxon>
        <taxon>Brachyspiraceae</taxon>
        <taxon>Brachyspira</taxon>
    </lineage>
</organism>
<dbReference type="GO" id="GO:0016757">
    <property type="term" value="F:glycosyltransferase activity"/>
    <property type="evidence" value="ECO:0007669"/>
    <property type="project" value="InterPro"/>
</dbReference>
<dbReference type="Proteomes" id="UP000095247">
    <property type="component" value="Unassembled WGS sequence"/>
</dbReference>
<accession>A0A1E5NEK7</accession>
<name>A0A1E5NEK7_9SPIR</name>
<dbReference type="Gene3D" id="3.40.50.2000">
    <property type="entry name" value="Glycogen Phosphorylase B"/>
    <property type="match status" value="2"/>
</dbReference>
<evidence type="ECO:0000313" key="2">
    <source>
        <dbReference type="EMBL" id="OEJ14561.1"/>
    </source>
</evidence>
<keyword evidence="2" id="KW-0808">Transferase</keyword>
<dbReference type="Pfam" id="PF00534">
    <property type="entry name" value="Glycos_transf_1"/>
    <property type="match status" value="1"/>
</dbReference>
<dbReference type="SUPFAM" id="SSF53756">
    <property type="entry name" value="UDP-Glycosyltransferase/glycogen phosphorylase"/>
    <property type="match status" value="1"/>
</dbReference>
<dbReference type="InterPro" id="IPR001296">
    <property type="entry name" value="Glyco_trans_1"/>
</dbReference>
<feature type="domain" description="Glycosyl transferase family 1" evidence="1">
    <location>
        <begin position="188"/>
        <end position="335"/>
    </location>
</feature>
<gene>
    <name evidence="2" type="ORF">BFL38_06860</name>
</gene>
<evidence type="ECO:0000259" key="1">
    <source>
        <dbReference type="Pfam" id="PF00534"/>
    </source>
</evidence>
<dbReference type="RefSeq" id="WP_069726076.1">
    <property type="nucleotide sequence ID" value="NZ_MDCO01000009.1"/>
</dbReference>
<proteinExistence type="predicted"/>
<sequence>MKEIIVLISNASNIKDKSNQFMLNMIEHFYKSSIKITVFSKSFPKNFPAYITRKHLSLLFLKKSANNIANIAENSDAIIAVDFPMNIAASMAKNILIKKRINKLPVIIWYALNFQNHLYFHEKKDSKTTLIDKRLMKLDYEHTDNIDIIICGSKKTKERLLYLHKDIKNIEIIQPYFSPYIFINNDKKSKKDKSIIIFYNKEDSIFKCTAAYAQYLKESDDIYKLKIIGYDKELKENIHKLSIEQYVEFIDEDDNRQIGKEIETSNCMIIHNIKDSFYTQLIAAWHYKTLPIIDAKSSSAEIASDEKNALIYNSKNPISIISKIKKMTENNKSYELFMSSIDEIQNTDKILKLIYNFNHN</sequence>
<dbReference type="EMBL" id="MDCO01000009">
    <property type="protein sequence ID" value="OEJ14561.1"/>
    <property type="molecule type" value="Genomic_DNA"/>
</dbReference>